<reference evidence="11" key="1">
    <citation type="submission" date="2016-10" db="EMBL/GenBank/DDBJ databases">
        <authorList>
            <person name="Varghese N."/>
            <person name="Submissions S."/>
        </authorList>
    </citation>
    <scope>NUCLEOTIDE SEQUENCE [LARGE SCALE GENOMIC DNA]</scope>
    <source>
        <strain evidence="11">DSM 45237</strain>
    </source>
</reference>
<feature type="domain" description="ABC transmembrane type-1" evidence="9">
    <location>
        <begin position="87"/>
        <end position="280"/>
    </location>
</feature>
<evidence type="ECO:0000256" key="5">
    <source>
        <dbReference type="ARBA" id="ARBA00022989"/>
    </source>
</evidence>
<dbReference type="STRING" id="561176.SAMN04488561_4900"/>
<keyword evidence="6 7" id="KW-0472">Membrane</keyword>
<feature type="transmembrane region" description="Helical" evidence="7">
    <location>
        <begin position="259"/>
        <end position="280"/>
    </location>
</feature>
<feature type="transmembrane region" description="Helical" evidence="7">
    <location>
        <begin position="86"/>
        <end position="110"/>
    </location>
</feature>
<feature type="transmembrane region" description="Helical" evidence="7">
    <location>
        <begin position="203"/>
        <end position="224"/>
    </location>
</feature>
<evidence type="ECO:0000256" key="4">
    <source>
        <dbReference type="ARBA" id="ARBA00022692"/>
    </source>
</evidence>
<dbReference type="Proteomes" id="UP000181980">
    <property type="component" value="Unassembled WGS sequence"/>
</dbReference>
<feature type="transmembrane region" description="Helical" evidence="7">
    <location>
        <begin position="155"/>
        <end position="174"/>
    </location>
</feature>
<dbReference type="PANTHER" id="PTHR43744">
    <property type="entry name" value="ABC TRANSPORTER PERMEASE PROTEIN MG189-RELATED-RELATED"/>
    <property type="match status" value="1"/>
</dbReference>
<name>A0A1H5PQA0_9ACTN</name>
<evidence type="ECO:0000256" key="1">
    <source>
        <dbReference type="ARBA" id="ARBA00004651"/>
    </source>
</evidence>
<evidence type="ECO:0000256" key="7">
    <source>
        <dbReference type="RuleBase" id="RU363032"/>
    </source>
</evidence>
<sequence>MSATTQAPARPAPPPTTATRRRRVGRAARSTGFYGFATALAVLFLSPLVWSSVRSVTGGQATGGEGTYGTKNYERLADYGEGLLVYLWNSVAVSALTVAGTLVVAVLAGYAFARYDFPGKNLLFLSALAILMIPHPTILVPLYQLFGYVGLQNSLVGLSLVLVMFQLPFALFMMRNAFEALPKELEESALMDGCTSFGALRRVLLRAVLPSMITVGLFAFLASWNEFIAPLIFLSDGAKFTLPVALVSLRSGEFGSVDLGALQAGIVVTAVPCVLIFLLLQRHYMRGFMSGALKG</sequence>
<accession>A0A1H5PQA0</accession>
<keyword evidence="2 7" id="KW-0813">Transport</keyword>
<keyword evidence="11" id="KW-1185">Reference proteome</keyword>
<dbReference type="CDD" id="cd06261">
    <property type="entry name" value="TM_PBP2"/>
    <property type="match status" value="1"/>
</dbReference>
<evidence type="ECO:0000313" key="11">
    <source>
        <dbReference type="Proteomes" id="UP000181980"/>
    </source>
</evidence>
<evidence type="ECO:0000256" key="6">
    <source>
        <dbReference type="ARBA" id="ARBA00023136"/>
    </source>
</evidence>
<dbReference type="OrthoDB" id="9794684at2"/>
<dbReference type="InterPro" id="IPR000515">
    <property type="entry name" value="MetI-like"/>
</dbReference>
<dbReference type="Gene3D" id="1.10.3720.10">
    <property type="entry name" value="MetI-like"/>
    <property type="match status" value="1"/>
</dbReference>
<dbReference type="AlphaFoldDB" id="A0A1H5PQA0"/>
<organism evidence="10 11">
    <name type="scientific">Jiangella alba</name>
    <dbReference type="NCBI Taxonomy" id="561176"/>
    <lineage>
        <taxon>Bacteria</taxon>
        <taxon>Bacillati</taxon>
        <taxon>Actinomycetota</taxon>
        <taxon>Actinomycetes</taxon>
        <taxon>Jiangellales</taxon>
        <taxon>Jiangellaceae</taxon>
        <taxon>Jiangella</taxon>
    </lineage>
</organism>
<feature type="transmembrane region" description="Helical" evidence="7">
    <location>
        <begin position="122"/>
        <end position="143"/>
    </location>
</feature>
<dbReference type="RefSeq" id="WP_083288220.1">
    <property type="nucleotide sequence ID" value="NZ_FNUC01000004.1"/>
</dbReference>
<comment type="subcellular location">
    <subcellularLocation>
        <location evidence="1 7">Cell membrane</location>
        <topology evidence="1 7">Multi-pass membrane protein</topology>
    </subcellularLocation>
</comment>
<gene>
    <name evidence="10" type="ORF">SAMN04488561_4900</name>
</gene>
<keyword evidence="5 7" id="KW-1133">Transmembrane helix</keyword>
<feature type="region of interest" description="Disordered" evidence="8">
    <location>
        <begin position="1"/>
        <end position="23"/>
    </location>
</feature>
<dbReference type="GO" id="GO:0005886">
    <property type="term" value="C:plasma membrane"/>
    <property type="evidence" value="ECO:0007669"/>
    <property type="project" value="UniProtKB-SubCell"/>
</dbReference>
<dbReference type="InterPro" id="IPR035906">
    <property type="entry name" value="MetI-like_sf"/>
</dbReference>
<dbReference type="PROSITE" id="PS50928">
    <property type="entry name" value="ABC_TM1"/>
    <property type="match status" value="1"/>
</dbReference>
<evidence type="ECO:0000256" key="8">
    <source>
        <dbReference type="SAM" id="MobiDB-lite"/>
    </source>
</evidence>
<evidence type="ECO:0000259" key="9">
    <source>
        <dbReference type="PROSITE" id="PS50928"/>
    </source>
</evidence>
<proteinExistence type="inferred from homology"/>
<evidence type="ECO:0000313" key="10">
    <source>
        <dbReference type="EMBL" id="SEF15261.1"/>
    </source>
</evidence>
<comment type="similarity">
    <text evidence="7">Belongs to the binding-protein-dependent transport system permease family.</text>
</comment>
<keyword evidence="4 7" id="KW-0812">Transmembrane</keyword>
<dbReference type="SUPFAM" id="SSF161098">
    <property type="entry name" value="MetI-like"/>
    <property type="match status" value="1"/>
</dbReference>
<protein>
    <submittedName>
        <fullName evidence="10">Carbohydrate ABC transporter membrane protein 2, CUT1 family</fullName>
    </submittedName>
</protein>
<feature type="transmembrane region" description="Helical" evidence="7">
    <location>
        <begin position="31"/>
        <end position="50"/>
    </location>
</feature>
<evidence type="ECO:0000256" key="2">
    <source>
        <dbReference type="ARBA" id="ARBA00022448"/>
    </source>
</evidence>
<dbReference type="Pfam" id="PF00528">
    <property type="entry name" value="BPD_transp_1"/>
    <property type="match status" value="1"/>
</dbReference>
<dbReference type="EMBL" id="FNUC01000004">
    <property type="protein sequence ID" value="SEF15261.1"/>
    <property type="molecule type" value="Genomic_DNA"/>
</dbReference>
<keyword evidence="3" id="KW-1003">Cell membrane</keyword>
<evidence type="ECO:0000256" key="3">
    <source>
        <dbReference type="ARBA" id="ARBA00022475"/>
    </source>
</evidence>
<dbReference type="GO" id="GO:0055085">
    <property type="term" value="P:transmembrane transport"/>
    <property type="evidence" value="ECO:0007669"/>
    <property type="project" value="InterPro"/>
</dbReference>
<dbReference type="PANTHER" id="PTHR43744:SF8">
    <property type="entry name" value="SN-GLYCEROL-3-PHOSPHATE TRANSPORT SYSTEM PERMEASE PROTEIN UGPE"/>
    <property type="match status" value="1"/>
</dbReference>